<feature type="non-terminal residue" evidence="19">
    <location>
        <position position="1"/>
    </location>
</feature>
<evidence type="ECO:0000256" key="4">
    <source>
        <dbReference type="ARBA" id="ARBA00005117"/>
    </source>
</evidence>
<comment type="function">
    <text evidence="16">Key enzyme in myo-inositol biosynthesis pathway that catalyzes the conversion of glucose 6-phosphate to 1-myo-inositol 1-phosphate in a NAD-dependent manner. Rate-limiting enzyme in the synthesis of all inositol-containing compounds.</text>
</comment>
<evidence type="ECO:0000256" key="2">
    <source>
        <dbReference type="ARBA" id="ARBA00001911"/>
    </source>
</evidence>
<evidence type="ECO:0000256" key="17">
    <source>
        <dbReference type="ARBA" id="ARBA00070063"/>
    </source>
</evidence>
<evidence type="ECO:0000313" key="20">
    <source>
        <dbReference type="Proteomes" id="UP000285301"/>
    </source>
</evidence>
<evidence type="ECO:0000256" key="11">
    <source>
        <dbReference type="ARBA" id="ARBA00023027"/>
    </source>
</evidence>
<dbReference type="PIRSF" id="PIRSF015578">
    <property type="entry name" value="Myoinos-ppht_syn"/>
    <property type="match status" value="1"/>
</dbReference>
<evidence type="ECO:0000256" key="12">
    <source>
        <dbReference type="ARBA" id="ARBA00023098"/>
    </source>
</evidence>
<dbReference type="InterPro" id="IPR002587">
    <property type="entry name" value="Myo-inos-1-P_Synthase"/>
</dbReference>
<comment type="subcellular location">
    <subcellularLocation>
        <location evidence="3">Cytoplasm</location>
    </subcellularLocation>
</comment>
<evidence type="ECO:0000256" key="14">
    <source>
        <dbReference type="ARBA" id="ARBA00023235"/>
    </source>
</evidence>
<dbReference type="AlphaFoldDB" id="A0A3S3RDZ9"/>
<dbReference type="GO" id="GO:0008654">
    <property type="term" value="P:phospholipid biosynthetic process"/>
    <property type="evidence" value="ECO:0007669"/>
    <property type="project" value="UniProtKB-KW"/>
</dbReference>
<accession>A0A3S3RDZ9</accession>
<dbReference type="STRING" id="1965070.A0A3S3RDZ9"/>
<dbReference type="PANTHER" id="PTHR11510">
    <property type="entry name" value="MYO-INOSITOL-1 PHOSPHATE SYNTHASE"/>
    <property type="match status" value="1"/>
</dbReference>
<keyword evidence="8" id="KW-0963">Cytoplasm</keyword>
<evidence type="ECO:0000256" key="6">
    <source>
        <dbReference type="ARBA" id="ARBA00011881"/>
    </source>
</evidence>
<dbReference type="OrthoDB" id="2887at2759"/>
<reference evidence="19 20" key="1">
    <citation type="journal article" date="2018" name="Gigascience">
        <title>Genomes of trombidid mites reveal novel predicted allergens and laterally-transferred genes associated with secondary metabolism.</title>
        <authorList>
            <person name="Dong X."/>
            <person name="Chaisiri K."/>
            <person name="Xia D."/>
            <person name="Armstrong S.D."/>
            <person name="Fang Y."/>
            <person name="Donnelly M.J."/>
            <person name="Kadowaki T."/>
            <person name="McGarry J.W."/>
            <person name="Darby A.C."/>
            <person name="Makepeace B.L."/>
        </authorList>
    </citation>
    <scope>NUCLEOTIDE SEQUENCE [LARGE SCALE GENOMIC DNA]</scope>
    <source>
        <strain evidence="19">UoL-WK</strain>
    </source>
</reference>
<comment type="similarity">
    <text evidence="5">Belongs to the myo-inositol 1-phosphate synthase family.</text>
</comment>
<keyword evidence="12" id="KW-0443">Lipid metabolism</keyword>
<dbReference type="Pfam" id="PF07994">
    <property type="entry name" value="NAD_binding_5"/>
    <property type="match status" value="2"/>
</dbReference>
<evidence type="ECO:0000256" key="16">
    <source>
        <dbReference type="ARBA" id="ARBA00025559"/>
    </source>
</evidence>
<feature type="non-terminal residue" evidence="19">
    <location>
        <position position="535"/>
    </location>
</feature>
<keyword evidence="14" id="KW-0413">Isomerase</keyword>
<evidence type="ECO:0000256" key="7">
    <source>
        <dbReference type="ARBA" id="ARBA00012125"/>
    </source>
</evidence>
<dbReference type="UniPathway" id="UPA00823">
    <property type="reaction ID" value="UER00787"/>
</dbReference>
<name>A0A3S3RDZ9_9ACAR</name>
<evidence type="ECO:0000256" key="9">
    <source>
        <dbReference type="ARBA" id="ARBA00022516"/>
    </source>
</evidence>
<keyword evidence="10" id="KW-0398">Inositol biosynthesis</keyword>
<dbReference type="FunFam" id="3.40.50.720:FF:000334">
    <property type="entry name" value="Inositol-3-phosphate synthase"/>
    <property type="match status" value="1"/>
</dbReference>
<evidence type="ECO:0000259" key="18">
    <source>
        <dbReference type="Pfam" id="PF01658"/>
    </source>
</evidence>
<dbReference type="GO" id="GO:0005737">
    <property type="term" value="C:cytoplasm"/>
    <property type="evidence" value="ECO:0007669"/>
    <property type="project" value="UniProtKB-SubCell"/>
</dbReference>
<evidence type="ECO:0000313" key="19">
    <source>
        <dbReference type="EMBL" id="RWR99351.1"/>
    </source>
</evidence>
<dbReference type="Pfam" id="PF01658">
    <property type="entry name" value="Inos-1-P_synth"/>
    <property type="match status" value="1"/>
</dbReference>
<evidence type="ECO:0000256" key="3">
    <source>
        <dbReference type="ARBA" id="ARBA00004496"/>
    </source>
</evidence>
<dbReference type="SUPFAM" id="SSF51735">
    <property type="entry name" value="NAD(P)-binding Rossmann-fold domains"/>
    <property type="match status" value="2"/>
</dbReference>
<keyword evidence="20" id="KW-1185">Reference proteome</keyword>
<proteinExistence type="inferred from homology"/>
<gene>
    <name evidence="19" type="ORF">B4U79_08590</name>
</gene>
<dbReference type="GO" id="GO:0006021">
    <property type="term" value="P:inositol biosynthetic process"/>
    <property type="evidence" value="ECO:0007669"/>
    <property type="project" value="UniProtKB-UniPathway"/>
</dbReference>
<sequence>YSEETIEADYEYENTRCSKDENGVLKVFPMKTLITFRTQRKVPKLGLMLVGWGGNNGSTVTGAIIANKHQMSWNTKEGVVKANYFGSITQASTVLIGKDYDGKDVYIPMKELLPMVNPNDIILDGWDISGLNLAQAMERARVLDYNLQEKLRPYMEKMKPRAAIYDPDFIAANQDERADNVLQTKDKWEQVTQVRKDIRDFKAKYQLDSVIVLWTANTERHTNVTAGLHDTAANLLNAIKRNEPEIAPSTLYAVASVLEGVSWDHFFPLIPITLSKTEILNSIVLQCTYINGSPQNTFVPGLIELAEKEKVFIAGDDFKSGQTKFKSVLVDFLVNAGIKPCSIASYNHLGNNDGKNLSAPQQFRSKEISKSNVVDDMVQSNEILYGQEPKHPDHCVVIKYVPYVGDSKRAMDEYVSELMLGGHNTIIVHNTCEDSLLASPLILDLTILAELCQRVEFKIHNPKGASVYQKFNSVLSVLSYMCKAPLVERGAPVVNSLFRQRTTIENLMRALLALPPINHLDFQFKCSQRALWYEE</sequence>
<keyword evidence="13" id="KW-0594">Phospholipid biosynthesis</keyword>
<comment type="caution">
    <text evidence="19">The sequence shown here is derived from an EMBL/GenBank/DDBJ whole genome shotgun (WGS) entry which is preliminary data.</text>
</comment>
<dbReference type="InterPro" id="IPR013021">
    <property type="entry name" value="Myo-inos-1-P_Synthase_GAPDH"/>
</dbReference>
<evidence type="ECO:0000256" key="5">
    <source>
        <dbReference type="ARBA" id="ARBA00010813"/>
    </source>
</evidence>
<organism evidence="19 20">
    <name type="scientific">Dinothrombium tinctorium</name>
    <dbReference type="NCBI Taxonomy" id="1965070"/>
    <lineage>
        <taxon>Eukaryota</taxon>
        <taxon>Metazoa</taxon>
        <taxon>Ecdysozoa</taxon>
        <taxon>Arthropoda</taxon>
        <taxon>Chelicerata</taxon>
        <taxon>Arachnida</taxon>
        <taxon>Acari</taxon>
        <taxon>Acariformes</taxon>
        <taxon>Trombidiformes</taxon>
        <taxon>Prostigmata</taxon>
        <taxon>Anystina</taxon>
        <taxon>Parasitengona</taxon>
        <taxon>Trombidioidea</taxon>
        <taxon>Trombidiidae</taxon>
        <taxon>Dinothrombium</taxon>
    </lineage>
</organism>
<dbReference type="EMBL" id="NCKU01015571">
    <property type="protein sequence ID" value="RWR99351.1"/>
    <property type="molecule type" value="Genomic_DNA"/>
</dbReference>
<feature type="domain" description="Myo-inositol-1-phosphate synthase GAPDH-like" evidence="18">
    <location>
        <begin position="321"/>
        <end position="435"/>
    </location>
</feature>
<protein>
    <recommendedName>
        <fullName evidence="17">Inositol-3-phosphate synthase</fullName>
        <ecNumber evidence="7">5.5.1.4</ecNumber>
    </recommendedName>
</protein>
<dbReference type="FunFam" id="3.30.360.10:FF:000055">
    <property type="entry name" value="Putative myo-inositol-1-phosphate synthase"/>
    <property type="match status" value="1"/>
</dbReference>
<dbReference type="Proteomes" id="UP000285301">
    <property type="component" value="Unassembled WGS sequence"/>
</dbReference>
<comment type="cofactor">
    <cofactor evidence="2">
        <name>NAD(+)</name>
        <dbReference type="ChEBI" id="CHEBI:57540"/>
    </cofactor>
</comment>
<dbReference type="Gene3D" id="3.40.50.720">
    <property type="entry name" value="NAD(P)-binding Rossmann-like Domain"/>
    <property type="match status" value="3"/>
</dbReference>
<dbReference type="Gene3D" id="3.30.360.10">
    <property type="entry name" value="Dihydrodipicolinate Reductase, domain 2"/>
    <property type="match status" value="1"/>
</dbReference>
<dbReference type="FunFam" id="3.40.50.720:FF:000069">
    <property type="entry name" value="Inositol-3-phosphate synthase 1"/>
    <property type="match status" value="1"/>
</dbReference>
<keyword evidence="9" id="KW-0444">Lipid biosynthesis</keyword>
<comment type="catalytic activity">
    <reaction evidence="1">
        <text>D-glucose 6-phosphate = 1D-myo-inositol 3-phosphate</text>
        <dbReference type="Rhea" id="RHEA:10716"/>
        <dbReference type="ChEBI" id="CHEBI:58401"/>
        <dbReference type="ChEBI" id="CHEBI:61548"/>
        <dbReference type="EC" id="5.5.1.4"/>
    </reaction>
</comment>
<evidence type="ECO:0000256" key="8">
    <source>
        <dbReference type="ARBA" id="ARBA00022490"/>
    </source>
</evidence>
<dbReference type="InterPro" id="IPR036291">
    <property type="entry name" value="NAD(P)-bd_dom_sf"/>
</dbReference>
<comment type="subunit">
    <text evidence="6">Homotetramer.</text>
</comment>
<evidence type="ECO:0000256" key="1">
    <source>
        <dbReference type="ARBA" id="ARBA00000113"/>
    </source>
</evidence>
<keyword evidence="15" id="KW-1208">Phospholipid metabolism</keyword>
<comment type="pathway">
    <text evidence="4">Polyol metabolism; myo-inositol biosynthesis; myo-inositol from D-glucose 6-phosphate: step 1/2.</text>
</comment>
<evidence type="ECO:0000256" key="15">
    <source>
        <dbReference type="ARBA" id="ARBA00023264"/>
    </source>
</evidence>
<dbReference type="SUPFAM" id="SSF55347">
    <property type="entry name" value="Glyceraldehyde-3-phosphate dehydrogenase-like, C-terminal domain"/>
    <property type="match status" value="1"/>
</dbReference>
<evidence type="ECO:0000256" key="13">
    <source>
        <dbReference type="ARBA" id="ARBA00023209"/>
    </source>
</evidence>
<dbReference type="EC" id="5.5.1.4" evidence="7"/>
<dbReference type="GO" id="GO:0004512">
    <property type="term" value="F:inositol-3-phosphate synthase activity"/>
    <property type="evidence" value="ECO:0007669"/>
    <property type="project" value="UniProtKB-EC"/>
</dbReference>
<evidence type="ECO:0000256" key="10">
    <source>
        <dbReference type="ARBA" id="ARBA00022550"/>
    </source>
</evidence>
<keyword evidence="11" id="KW-0520">NAD</keyword>